<protein>
    <submittedName>
        <fullName evidence="3">Pilus assembly protein CpaF</fullName>
    </submittedName>
</protein>
<gene>
    <name evidence="1" type="ORF">NBR_LOCUS5991</name>
</gene>
<keyword evidence="2" id="KW-1185">Reference proteome</keyword>
<dbReference type="AlphaFoldDB" id="A0A0N4XTN9"/>
<accession>A0A0N4XTN9</accession>
<evidence type="ECO:0000313" key="3">
    <source>
        <dbReference type="WBParaSite" id="NBR_0000599001-mRNA-1"/>
    </source>
</evidence>
<reference evidence="1 2" key="2">
    <citation type="submission" date="2018-11" db="EMBL/GenBank/DDBJ databases">
        <authorList>
            <consortium name="Pathogen Informatics"/>
        </authorList>
    </citation>
    <scope>NUCLEOTIDE SEQUENCE [LARGE SCALE GENOMIC DNA]</scope>
</reference>
<name>A0A0N4XTN9_NIPBR</name>
<evidence type="ECO:0000313" key="2">
    <source>
        <dbReference type="Proteomes" id="UP000271162"/>
    </source>
</evidence>
<dbReference type="WBParaSite" id="NBR_0000599001-mRNA-1">
    <property type="protein sequence ID" value="NBR_0000599001-mRNA-1"/>
    <property type="gene ID" value="NBR_0000599001"/>
</dbReference>
<organism evidence="3">
    <name type="scientific">Nippostrongylus brasiliensis</name>
    <name type="common">Rat hookworm</name>
    <dbReference type="NCBI Taxonomy" id="27835"/>
    <lineage>
        <taxon>Eukaryota</taxon>
        <taxon>Metazoa</taxon>
        <taxon>Ecdysozoa</taxon>
        <taxon>Nematoda</taxon>
        <taxon>Chromadorea</taxon>
        <taxon>Rhabditida</taxon>
        <taxon>Rhabditina</taxon>
        <taxon>Rhabditomorpha</taxon>
        <taxon>Strongyloidea</taxon>
        <taxon>Heligmosomidae</taxon>
        <taxon>Nippostrongylus</taxon>
    </lineage>
</organism>
<dbReference type="OMA" id="RSMNTVK"/>
<evidence type="ECO:0000313" key="1">
    <source>
        <dbReference type="EMBL" id="VDL69580.1"/>
    </source>
</evidence>
<dbReference type="EMBL" id="UYSL01019769">
    <property type="protein sequence ID" value="VDL69580.1"/>
    <property type="molecule type" value="Genomic_DNA"/>
</dbReference>
<proteinExistence type="predicted"/>
<reference evidence="3" key="1">
    <citation type="submission" date="2017-02" db="UniProtKB">
        <authorList>
            <consortium name="WormBaseParasite"/>
        </authorList>
    </citation>
    <scope>IDENTIFICATION</scope>
</reference>
<sequence>MDRVQPTTAAIRAEDESIAVRGQLNIIGDGEEISGSGFAEDSNEKLFDELPSLRIAREYLRRKIAEERRLEGGNEPI</sequence>
<dbReference type="Proteomes" id="UP000271162">
    <property type="component" value="Unassembled WGS sequence"/>
</dbReference>